<feature type="transmembrane region" description="Helical" evidence="1">
    <location>
        <begin position="39"/>
        <end position="60"/>
    </location>
</feature>
<evidence type="ECO:0000313" key="3">
    <source>
        <dbReference type="Proteomes" id="UP000235672"/>
    </source>
</evidence>
<proteinExistence type="predicted"/>
<dbReference type="Proteomes" id="UP000235672">
    <property type="component" value="Unassembled WGS sequence"/>
</dbReference>
<name>A0A2J6PK60_9HELO</name>
<keyword evidence="1" id="KW-0472">Membrane</keyword>
<keyword evidence="1" id="KW-1133">Transmembrane helix</keyword>
<protein>
    <submittedName>
        <fullName evidence="2">Uncharacterized protein</fullName>
    </submittedName>
</protein>
<organism evidence="2 3">
    <name type="scientific">Hyaloscypha hepaticicola</name>
    <dbReference type="NCBI Taxonomy" id="2082293"/>
    <lineage>
        <taxon>Eukaryota</taxon>
        <taxon>Fungi</taxon>
        <taxon>Dikarya</taxon>
        <taxon>Ascomycota</taxon>
        <taxon>Pezizomycotina</taxon>
        <taxon>Leotiomycetes</taxon>
        <taxon>Helotiales</taxon>
        <taxon>Hyaloscyphaceae</taxon>
        <taxon>Hyaloscypha</taxon>
    </lineage>
</organism>
<keyword evidence="1" id="KW-0812">Transmembrane</keyword>
<evidence type="ECO:0000256" key="1">
    <source>
        <dbReference type="SAM" id="Phobius"/>
    </source>
</evidence>
<reference evidence="2 3" key="1">
    <citation type="submission" date="2016-05" db="EMBL/GenBank/DDBJ databases">
        <title>A degradative enzymes factory behind the ericoid mycorrhizal symbiosis.</title>
        <authorList>
            <consortium name="DOE Joint Genome Institute"/>
            <person name="Martino E."/>
            <person name="Morin E."/>
            <person name="Grelet G."/>
            <person name="Kuo A."/>
            <person name="Kohler A."/>
            <person name="Daghino S."/>
            <person name="Barry K."/>
            <person name="Choi C."/>
            <person name="Cichocki N."/>
            <person name="Clum A."/>
            <person name="Copeland A."/>
            <person name="Hainaut M."/>
            <person name="Haridas S."/>
            <person name="Labutti K."/>
            <person name="Lindquist E."/>
            <person name="Lipzen A."/>
            <person name="Khouja H.-R."/>
            <person name="Murat C."/>
            <person name="Ohm R."/>
            <person name="Olson A."/>
            <person name="Spatafora J."/>
            <person name="Veneault-Fourrey C."/>
            <person name="Henrissat B."/>
            <person name="Grigoriev I."/>
            <person name="Martin F."/>
            <person name="Perotto S."/>
        </authorList>
    </citation>
    <scope>NUCLEOTIDE SEQUENCE [LARGE SCALE GENOMIC DNA]</scope>
    <source>
        <strain evidence="2 3">UAMH 7357</strain>
    </source>
</reference>
<evidence type="ECO:0000313" key="2">
    <source>
        <dbReference type="EMBL" id="PMD14438.1"/>
    </source>
</evidence>
<gene>
    <name evidence="2" type="ORF">NA56DRAFT_651004</name>
</gene>
<sequence>MALLAFDARSFDFPHKVAALRIRIVEFCTLFLVDATPLLLGRGILACPGTTVASTLIVLLQE</sequence>
<dbReference type="EMBL" id="KZ613522">
    <property type="protein sequence ID" value="PMD14438.1"/>
    <property type="molecule type" value="Genomic_DNA"/>
</dbReference>
<dbReference type="AlphaFoldDB" id="A0A2J6PK60"/>
<feature type="non-terminal residue" evidence="2">
    <location>
        <position position="62"/>
    </location>
</feature>
<accession>A0A2J6PK60</accession>
<keyword evidence="3" id="KW-1185">Reference proteome</keyword>